<dbReference type="PROSITE" id="PS51020">
    <property type="entry name" value="SPONDIN"/>
    <property type="match status" value="1"/>
</dbReference>
<dbReference type="Pfam" id="PF06468">
    <property type="entry name" value="Spond_N"/>
    <property type="match status" value="1"/>
</dbReference>
<keyword evidence="1 2" id="KW-0732">Signal</keyword>
<dbReference type="InterPro" id="IPR038678">
    <property type="entry name" value="Spondin_N_sf"/>
</dbReference>
<proteinExistence type="predicted"/>
<name>A0ABP9FKA7_9FLAO</name>
<dbReference type="EMBL" id="BAABJH010000006">
    <property type="protein sequence ID" value="GAA4898018.1"/>
    <property type="molecule type" value="Genomic_DNA"/>
</dbReference>
<evidence type="ECO:0000259" key="3">
    <source>
        <dbReference type="PROSITE" id="PS51020"/>
    </source>
</evidence>
<dbReference type="Gene3D" id="2.60.40.2130">
    <property type="entry name" value="F-spondin domain"/>
    <property type="match status" value="1"/>
</dbReference>
<dbReference type="PANTHER" id="PTHR11311:SF15">
    <property type="entry name" value="SPONDIN-2"/>
    <property type="match status" value="1"/>
</dbReference>
<dbReference type="Pfam" id="PF18962">
    <property type="entry name" value="Por_Secre_tail"/>
    <property type="match status" value="1"/>
</dbReference>
<keyword evidence="5" id="KW-1185">Reference proteome</keyword>
<protein>
    <recommendedName>
        <fullName evidence="3">Spondin domain-containing protein</fullName>
    </recommendedName>
</protein>
<dbReference type="InterPro" id="IPR051418">
    <property type="entry name" value="Spondin/Thrombospondin_T1"/>
</dbReference>
<feature type="chain" id="PRO_5047241893" description="Spondin domain-containing protein" evidence="2">
    <location>
        <begin position="23"/>
        <end position="303"/>
    </location>
</feature>
<evidence type="ECO:0000256" key="2">
    <source>
        <dbReference type="SAM" id="SignalP"/>
    </source>
</evidence>
<dbReference type="Proteomes" id="UP001500433">
    <property type="component" value="Unassembled WGS sequence"/>
</dbReference>
<organism evidence="4 5">
    <name type="scientific">Flaviramulus aquimarinus</name>
    <dbReference type="NCBI Taxonomy" id="1170456"/>
    <lineage>
        <taxon>Bacteria</taxon>
        <taxon>Pseudomonadati</taxon>
        <taxon>Bacteroidota</taxon>
        <taxon>Flavobacteriia</taxon>
        <taxon>Flavobacteriales</taxon>
        <taxon>Flavobacteriaceae</taxon>
        <taxon>Flaviramulus</taxon>
    </lineage>
</organism>
<accession>A0ABP9FKA7</accession>
<dbReference type="RefSeq" id="WP_345274348.1">
    <property type="nucleotide sequence ID" value="NZ_BAABJH010000006.1"/>
</dbReference>
<sequence>MKNFTCLFSLLVCAFAFGQSTANYNIEFESFWNATDHGTLPSNPHWSPLVGANHKSSITYFEMGGIATQGIENIAETGNITEFRNNEVNPSITNGNAEQFINGGGLGSATGKINIDGLEVNEDFPLLTLVSMIAPSPDWIIGINGINLRNASNTDWKSLIEIDLYIYDAGTDSGTNYSDTDADITPHIPINSLKGIAPFNNTRIGTFKITLQSVLGVNNLTKFSNTKIYPNPTNGLATISNIKNNELNTIEIFNILGRLVKEIPVKQGLTKIDMDLTSLNKGVYLVNLKAFDGASKTQKLVIK</sequence>
<dbReference type="InterPro" id="IPR026444">
    <property type="entry name" value="Secre_tail"/>
</dbReference>
<evidence type="ECO:0000256" key="1">
    <source>
        <dbReference type="ARBA" id="ARBA00022729"/>
    </source>
</evidence>
<gene>
    <name evidence="4" type="ORF">GCM10023311_23500</name>
</gene>
<dbReference type="InterPro" id="IPR009465">
    <property type="entry name" value="Spondin_N"/>
</dbReference>
<dbReference type="NCBIfam" id="NF038123">
    <property type="entry name" value="NF038123_dom"/>
    <property type="match status" value="1"/>
</dbReference>
<feature type="signal peptide" evidence="2">
    <location>
        <begin position="1"/>
        <end position="22"/>
    </location>
</feature>
<evidence type="ECO:0000313" key="5">
    <source>
        <dbReference type="Proteomes" id="UP001500433"/>
    </source>
</evidence>
<feature type="domain" description="Spondin" evidence="3">
    <location>
        <begin position="12"/>
        <end position="201"/>
    </location>
</feature>
<evidence type="ECO:0000313" key="4">
    <source>
        <dbReference type="EMBL" id="GAA4898018.1"/>
    </source>
</evidence>
<dbReference type="NCBIfam" id="TIGR04183">
    <property type="entry name" value="Por_Secre_tail"/>
    <property type="match status" value="1"/>
</dbReference>
<comment type="caution">
    <text evidence="4">The sequence shown here is derived from an EMBL/GenBank/DDBJ whole genome shotgun (WGS) entry which is preliminary data.</text>
</comment>
<reference evidence="5" key="1">
    <citation type="journal article" date="2019" name="Int. J. Syst. Evol. Microbiol.">
        <title>The Global Catalogue of Microorganisms (GCM) 10K type strain sequencing project: providing services to taxonomists for standard genome sequencing and annotation.</title>
        <authorList>
            <consortium name="The Broad Institute Genomics Platform"/>
            <consortium name="The Broad Institute Genome Sequencing Center for Infectious Disease"/>
            <person name="Wu L."/>
            <person name="Ma J."/>
        </authorList>
    </citation>
    <scope>NUCLEOTIDE SEQUENCE [LARGE SCALE GENOMIC DNA]</scope>
    <source>
        <strain evidence="5">JCM 18274</strain>
    </source>
</reference>
<dbReference type="PANTHER" id="PTHR11311">
    <property type="entry name" value="SPONDIN"/>
    <property type="match status" value="1"/>
</dbReference>